<keyword evidence="1" id="KW-1133">Transmembrane helix</keyword>
<evidence type="ECO:0000313" key="3">
    <source>
        <dbReference type="Proteomes" id="UP000295499"/>
    </source>
</evidence>
<dbReference type="AlphaFoldDB" id="A0A4R6IKV3"/>
<organism evidence="2 3">
    <name type="scientific">Pedobacter duraquae</name>
    <dbReference type="NCBI Taxonomy" id="425511"/>
    <lineage>
        <taxon>Bacteria</taxon>
        <taxon>Pseudomonadati</taxon>
        <taxon>Bacteroidota</taxon>
        <taxon>Sphingobacteriia</taxon>
        <taxon>Sphingobacteriales</taxon>
        <taxon>Sphingobacteriaceae</taxon>
        <taxon>Pedobacter</taxon>
    </lineage>
</organism>
<gene>
    <name evidence="2" type="ORF">CLV32_1551</name>
</gene>
<dbReference type="Proteomes" id="UP000295499">
    <property type="component" value="Unassembled WGS sequence"/>
</dbReference>
<protein>
    <submittedName>
        <fullName evidence="2">Uncharacterized protein</fullName>
    </submittedName>
</protein>
<name>A0A4R6IKV3_9SPHI</name>
<comment type="caution">
    <text evidence="2">The sequence shown here is derived from an EMBL/GenBank/DDBJ whole genome shotgun (WGS) entry which is preliminary data.</text>
</comment>
<accession>A0A4R6IKV3</accession>
<reference evidence="2 3" key="1">
    <citation type="submission" date="2019-03" db="EMBL/GenBank/DDBJ databases">
        <title>Genomic Encyclopedia of Archaeal and Bacterial Type Strains, Phase II (KMG-II): from individual species to whole genera.</title>
        <authorList>
            <person name="Goeker M."/>
        </authorList>
    </citation>
    <scope>NUCLEOTIDE SEQUENCE [LARGE SCALE GENOMIC DNA]</scope>
    <source>
        <strain evidence="2 3">DSM 19034</strain>
    </source>
</reference>
<sequence>MAVLYLIRFFEKPFLLIYVIYLALIILQIKI</sequence>
<dbReference type="EMBL" id="SNWM01000002">
    <property type="protein sequence ID" value="TDO22575.1"/>
    <property type="molecule type" value="Genomic_DNA"/>
</dbReference>
<keyword evidence="1" id="KW-0812">Transmembrane</keyword>
<proteinExistence type="predicted"/>
<keyword evidence="3" id="KW-1185">Reference proteome</keyword>
<evidence type="ECO:0000313" key="2">
    <source>
        <dbReference type="EMBL" id="TDO22575.1"/>
    </source>
</evidence>
<evidence type="ECO:0000256" key="1">
    <source>
        <dbReference type="SAM" id="Phobius"/>
    </source>
</evidence>
<feature type="transmembrane region" description="Helical" evidence="1">
    <location>
        <begin position="12"/>
        <end position="29"/>
    </location>
</feature>
<keyword evidence="1" id="KW-0472">Membrane</keyword>